<organism evidence="2 3">
    <name type="scientific">Nocardia ninae NBRC 108245</name>
    <dbReference type="NCBI Taxonomy" id="1210091"/>
    <lineage>
        <taxon>Bacteria</taxon>
        <taxon>Bacillati</taxon>
        <taxon>Actinomycetota</taxon>
        <taxon>Actinomycetes</taxon>
        <taxon>Mycobacteriales</taxon>
        <taxon>Nocardiaceae</taxon>
        <taxon>Nocardia</taxon>
    </lineage>
</organism>
<dbReference type="EMBL" id="BJXA01000011">
    <property type="protein sequence ID" value="GEM37809.1"/>
    <property type="molecule type" value="Genomic_DNA"/>
</dbReference>
<proteinExistence type="predicted"/>
<dbReference type="SUPFAM" id="SSF54427">
    <property type="entry name" value="NTF2-like"/>
    <property type="match status" value="1"/>
</dbReference>
<name>A0A511MB36_9NOCA</name>
<dbReference type="Gene3D" id="3.10.450.50">
    <property type="match status" value="1"/>
</dbReference>
<dbReference type="AlphaFoldDB" id="A0A511MB36"/>
<evidence type="ECO:0000313" key="2">
    <source>
        <dbReference type="EMBL" id="GEM37809.1"/>
    </source>
</evidence>
<feature type="domain" description="SnoaL-like" evidence="1">
    <location>
        <begin position="52"/>
        <end position="149"/>
    </location>
</feature>
<dbReference type="Pfam" id="PF12680">
    <property type="entry name" value="SnoaL_2"/>
    <property type="match status" value="1"/>
</dbReference>
<evidence type="ECO:0000313" key="3">
    <source>
        <dbReference type="Proteomes" id="UP000321424"/>
    </source>
</evidence>
<evidence type="ECO:0000259" key="1">
    <source>
        <dbReference type="Pfam" id="PF12680"/>
    </source>
</evidence>
<accession>A0A511MB36</accession>
<sequence>MPAELPPAANLTAVTPDSGLNFRRGGTECARRVSKRRTFFWVDRSTVEAWVSEYERAWRSPGTDKLGDLFAPEVGYQVSPWAEPLTGLPALAKFWEAGRDGPDETFSMEPEVVAVDGLTAVVRAEVEYPGQPARWRDLWVLRFDGEGRCTWFEEWPFAPGQPDGQDRSSEALRS</sequence>
<reference evidence="2 3" key="1">
    <citation type="submission" date="2019-07" db="EMBL/GenBank/DDBJ databases">
        <title>Whole genome shotgun sequence of Nocardia ninae NBRC 108245.</title>
        <authorList>
            <person name="Hosoyama A."/>
            <person name="Uohara A."/>
            <person name="Ohji S."/>
            <person name="Ichikawa N."/>
        </authorList>
    </citation>
    <scope>NUCLEOTIDE SEQUENCE [LARGE SCALE GENOMIC DNA]</scope>
    <source>
        <strain evidence="2 3">NBRC 108245</strain>
    </source>
</reference>
<dbReference type="InterPro" id="IPR032710">
    <property type="entry name" value="NTF2-like_dom_sf"/>
</dbReference>
<gene>
    <name evidence="2" type="ORF">NN4_23280</name>
</gene>
<dbReference type="Proteomes" id="UP000321424">
    <property type="component" value="Unassembled WGS sequence"/>
</dbReference>
<dbReference type="InterPro" id="IPR037401">
    <property type="entry name" value="SnoaL-like"/>
</dbReference>
<protein>
    <recommendedName>
        <fullName evidence="1">SnoaL-like domain-containing protein</fullName>
    </recommendedName>
</protein>
<comment type="caution">
    <text evidence="2">The sequence shown here is derived from an EMBL/GenBank/DDBJ whole genome shotgun (WGS) entry which is preliminary data.</text>
</comment>
<keyword evidence="3" id="KW-1185">Reference proteome</keyword>